<dbReference type="SMART" id="SM00494">
    <property type="entry name" value="ChtBD2"/>
    <property type="match status" value="1"/>
</dbReference>
<dbReference type="Gene3D" id="2.170.140.10">
    <property type="entry name" value="Chitin binding domain"/>
    <property type="match status" value="1"/>
</dbReference>
<gene>
    <name evidence="3" type="primary">NCL1_16274</name>
    <name evidence="3" type="ORF">NPIL_37201</name>
</gene>
<dbReference type="OrthoDB" id="6407151at2759"/>
<feature type="domain" description="Chitin-binding type-2" evidence="2">
    <location>
        <begin position="92"/>
        <end position="159"/>
    </location>
</feature>
<dbReference type="SUPFAM" id="SSF57625">
    <property type="entry name" value="Invertebrate chitin-binding proteins"/>
    <property type="match status" value="1"/>
</dbReference>
<evidence type="ECO:0000256" key="1">
    <source>
        <dbReference type="SAM" id="Phobius"/>
    </source>
</evidence>
<keyword evidence="4" id="KW-1185">Reference proteome</keyword>
<dbReference type="PANTHER" id="PTHR22933">
    <property type="entry name" value="FI18007P1-RELATED"/>
    <property type="match status" value="1"/>
</dbReference>
<evidence type="ECO:0000313" key="4">
    <source>
        <dbReference type="Proteomes" id="UP000887013"/>
    </source>
</evidence>
<dbReference type="GO" id="GO:0005576">
    <property type="term" value="C:extracellular region"/>
    <property type="evidence" value="ECO:0007669"/>
    <property type="project" value="InterPro"/>
</dbReference>
<keyword evidence="1" id="KW-0812">Transmembrane</keyword>
<dbReference type="PROSITE" id="PS50940">
    <property type="entry name" value="CHIT_BIND_II"/>
    <property type="match status" value="1"/>
</dbReference>
<protein>
    <submittedName>
        <fullName evidence="3">Chitin-binding type-2 domain-containing protein</fullName>
    </submittedName>
</protein>
<dbReference type="InterPro" id="IPR052976">
    <property type="entry name" value="Scoloptoxin-like"/>
</dbReference>
<dbReference type="InterPro" id="IPR036508">
    <property type="entry name" value="Chitin-bd_dom_sf"/>
</dbReference>
<evidence type="ECO:0000259" key="2">
    <source>
        <dbReference type="PROSITE" id="PS50940"/>
    </source>
</evidence>
<feature type="transmembrane region" description="Helical" evidence="1">
    <location>
        <begin position="51"/>
        <end position="68"/>
    </location>
</feature>
<dbReference type="Pfam" id="PF01607">
    <property type="entry name" value="CBM_14"/>
    <property type="match status" value="1"/>
</dbReference>
<dbReference type="Proteomes" id="UP000887013">
    <property type="component" value="Unassembled WGS sequence"/>
</dbReference>
<name>A0A8X6N1P4_NEPPI</name>
<keyword evidence="1" id="KW-1133">Transmembrane helix</keyword>
<evidence type="ECO:0000313" key="3">
    <source>
        <dbReference type="EMBL" id="GFS89392.1"/>
    </source>
</evidence>
<keyword evidence="1" id="KW-0472">Membrane</keyword>
<reference evidence="3" key="1">
    <citation type="submission" date="2020-08" db="EMBL/GenBank/DDBJ databases">
        <title>Multicomponent nature underlies the extraordinary mechanical properties of spider dragline silk.</title>
        <authorList>
            <person name="Kono N."/>
            <person name="Nakamura H."/>
            <person name="Mori M."/>
            <person name="Yoshida Y."/>
            <person name="Ohtoshi R."/>
            <person name="Malay A.D."/>
            <person name="Moran D.A.P."/>
            <person name="Tomita M."/>
            <person name="Numata K."/>
            <person name="Arakawa K."/>
        </authorList>
    </citation>
    <scope>NUCLEOTIDE SEQUENCE</scope>
</reference>
<dbReference type="PANTHER" id="PTHR22933:SF43">
    <property type="entry name" value="LP10131P"/>
    <property type="match status" value="1"/>
</dbReference>
<accession>A0A8X6N1P4</accession>
<sequence>MQEDPRLVFHPSFLPLSSRSDPATYCACPPDDEGYIIFRFCKVPTTLLSKMKSVAVIALIVLGLAVALPRMKRQAFFLPDGVELIVGNINTNFNCDGLRYGYYADVDNNCQIFHVCHPITHADGNQETLHYSFFCGNQTVFNQLTLTCAFPEDAVPCQNARDFYYVNDNIGIEDALFLRDEDVARAQQLIQGKKNKLSAQPDSPMCHRPATEFDFNSIVVKQLRIYSEQQRVLRQRPAILAAVSSISGLTGEGGIDVN</sequence>
<proteinExistence type="predicted"/>
<dbReference type="EMBL" id="BMAW01053131">
    <property type="protein sequence ID" value="GFS89392.1"/>
    <property type="molecule type" value="Genomic_DNA"/>
</dbReference>
<organism evidence="3 4">
    <name type="scientific">Nephila pilipes</name>
    <name type="common">Giant wood spider</name>
    <name type="synonym">Nephila maculata</name>
    <dbReference type="NCBI Taxonomy" id="299642"/>
    <lineage>
        <taxon>Eukaryota</taxon>
        <taxon>Metazoa</taxon>
        <taxon>Ecdysozoa</taxon>
        <taxon>Arthropoda</taxon>
        <taxon>Chelicerata</taxon>
        <taxon>Arachnida</taxon>
        <taxon>Araneae</taxon>
        <taxon>Araneomorphae</taxon>
        <taxon>Entelegynae</taxon>
        <taxon>Araneoidea</taxon>
        <taxon>Nephilidae</taxon>
        <taxon>Nephila</taxon>
    </lineage>
</organism>
<dbReference type="GO" id="GO:0008061">
    <property type="term" value="F:chitin binding"/>
    <property type="evidence" value="ECO:0007669"/>
    <property type="project" value="InterPro"/>
</dbReference>
<comment type="caution">
    <text evidence="3">The sequence shown here is derived from an EMBL/GenBank/DDBJ whole genome shotgun (WGS) entry which is preliminary data.</text>
</comment>
<dbReference type="AlphaFoldDB" id="A0A8X6N1P4"/>
<dbReference type="InterPro" id="IPR002557">
    <property type="entry name" value="Chitin-bd_dom"/>
</dbReference>